<accession>A0AAV4NW16</accession>
<name>A0AAV4NW16_9ARAC</name>
<dbReference type="SUPFAM" id="SSF53448">
    <property type="entry name" value="Nucleotide-diphospho-sugar transferases"/>
    <property type="match status" value="1"/>
</dbReference>
<dbReference type="AlphaFoldDB" id="A0AAV4NW16"/>
<dbReference type="InterPro" id="IPR042465">
    <property type="entry name" value="XXLT1"/>
</dbReference>
<dbReference type="PANTHER" id="PTHR46612:SF1">
    <property type="entry name" value="XYLOSIDE XYLOSYLTRANSFERASE 1"/>
    <property type="match status" value="1"/>
</dbReference>
<comment type="caution">
    <text evidence="1">The sequence shown here is derived from an EMBL/GenBank/DDBJ whole genome shotgun (WGS) entry which is preliminary data.</text>
</comment>
<dbReference type="Pfam" id="PF01501">
    <property type="entry name" value="Glyco_transf_8"/>
    <property type="match status" value="1"/>
</dbReference>
<dbReference type="PANTHER" id="PTHR46612">
    <property type="entry name" value="XYLOSIDE XYLOSYLTRANSFERASE 1"/>
    <property type="match status" value="1"/>
</dbReference>
<reference evidence="1 2" key="1">
    <citation type="submission" date="2021-06" db="EMBL/GenBank/DDBJ databases">
        <title>Caerostris darwini draft genome.</title>
        <authorList>
            <person name="Kono N."/>
            <person name="Arakawa K."/>
        </authorList>
    </citation>
    <scope>NUCLEOTIDE SEQUENCE [LARGE SCALE GENOMIC DNA]</scope>
</reference>
<dbReference type="EMBL" id="BPLQ01002137">
    <property type="protein sequence ID" value="GIX89087.1"/>
    <property type="molecule type" value="Genomic_DNA"/>
</dbReference>
<gene>
    <name evidence="1" type="primary">Xxylt1</name>
    <name evidence="1" type="ORF">CDAR_122961</name>
</gene>
<evidence type="ECO:0000313" key="2">
    <source>
        <dbReference type="Proteomes" id="UP001054837"/>
    </source>
</evidence>
<dbReference type="InterPro" id="IPR002495">
    <property type="entry name" value="Glyco_trans_8"/>
</dbReference>
<dbReference type="GO" id="GO:0005789">
    <property type="term" value="C:endoplasmic reticulum membrane"/>
    <property type="evidence" value="ECO:0007669"/>
    <property type="project" value="TreeGrafter"/>
</dbReference>
<evidence type="ECO:0000313" key="1">
    <source>
        <dbReference type="EMBL" id="GIX89087.1"/>
    </source>
</evidence>
<dbReference type="GO" id="GO:0140560">
    <property type="term" value="F:xylosyl alpha-1,3-xylosyltransferase activity"/>
    <property type="evidence" value="ECO:0007669"/>
    <property type="project" value="TreeGrafter"/>
</dbReference>
<dbReference type="InterPro" id="IPR029044">
    <property type="entry name" value="Nucleotide-diphossugar_trans"/>
</dbReference>
<dbReference type="GO" id="GO:0016266">
    <property type="term" value="P:protein O-linked glycosylation via N-acetyl-galactosamine"/>
    <property type="evidence" value="ECO:0007669"/>
    <property type="project" value="TreeGrafter"/>
</dbReference>
<dbReference type="Gene3D" id="3.90.550.10">
    <property type="entry name" value="Spore Coat Polysaccharide Biosynthesis Protein SpsA, Chain A"/>
    <property type="match status" value="1"/>
</dbReference>
<proteinExistence type="predicted"/>
<sequence length="345" mass="40756">MKPSLRNFFISFLLISTLLFNLAILYKKHFIETEICTSKTCEKLRVSPKYSFDQYIHIAFFGKYAFKNMKIVRGMAKTFYSILQNTHHPVYLHVLLDNTSKMRTARTLRKVAVTFRRRLNVTYYDVNDMANQNREAISTIRKYFFSKDVGKYNDDIFFLSEVFHEAFPKRLRKIIFLDVDLLFLSDIQDLYQEFEKFQPHNVIGIGPDLQPHYRVDFAKYRNDHPGTLVGSARPGRQGFNTGVTLFHLDRMRKSKLYNDLLNATIIEELCDKYHFKGFLAHQDFYTLTGMEHPELYHTLDCSWNRQLDVGWRNFVGNEIFEQYHKCDGKIHVLHANGDSLLPKKV</sequence>
<organism evidence="1 2">
    <name type="scientific">Caerostris darwini</name>
    <dbReference type="NCBI Taxonomy" id="1538125"/>
    <lineage>
        <taxon>Eukaryota</taxon>
        <taxon>Metazoa</taxon>
        <taxon>Ecdysozoa</taxon>
        <taxon>Arthropoda</taxon>
        <taxon>Chelicerata</taxon>
        <taxon>Arachnida</taxon>
        <taxon>Araneae</taxon>
        <taxon>Araneomorphae</taxon>
        <taxon>Entelegynae</taxon>
        <taxon>Araneoidea</taxon>
        <taxon>Araneidae</taxon>
        <taxon>Caerostris</taxon>
    </lineage>
</organism>
<dbReference type="Proteomes" id="UP001054837">
    <property type="component" value="Unassembled WGS sequence"/>
</dbReference>
<keyword evidence="2" id="KW-1185">Reference proteome</keyword>
<protein>
    <submittedName>
        <fullName evidence="1">Xyloside xylosyltransferase 1</fullName>
    </submittedName>
</protein>